<evidence type="ECO:0000256" key="1">
    <source>
        <dbReference type="SAM" id="MobiDB-lite"/>
    </source>
</evidence>
<reference evidence="2" key="1">
    <citation type="submission" date="2020-04" db="EMBL/GenBank/DDBJ databases">
        <title>Deep metagenomics examines the oral microbiome during advanced dental caries in children, revealing novel taxa and co-occurrences with host molecules.</title>
        <authorList>
            <person name="Baker J.L."/>
            <person name="Morton J.T."/>
            <person name="Dinis M."/>
            <person name="Alvarez R."/>
            <person name="Tran N.C."/>
            <person name="Knight R."/>
            <person name="Edlund A."/>
        </authorList>
    </citation>
    <scope>NUCLEOTIDE SEQUENCE</scope>
    <source>
        <strain evidence="2">JCVI_38_bin.5</strain>
    </source>
</reference>
<name>A0A930YNK7_9ACTN</name>
<feature type="region of interest" description="Disordered" evidence="1">
    <location>
        <begin position="1"/>
        <end position="33"/>
    </location>
</feature>
<comment type="caution">
    <text evidence="2">The sequence shown here is derived from an EMBL/GenBank/DDBJ whole genome shotgun (WGS) entry which is preliminary data.</text>
</comment>
<protein>
    <submittedName>
        <fullName evidence="2">Uncharacterized protein</fullName>
    </submittedName>
</protein>
<evidence type="ECO:0000313" key="3">
    <source>
        <dbReference type="Proteomes" id="UP000698335"/>
    </source>
</evidence>
<dbReference type="Proteomes" id="UP000698335">
    <property type="component" value="Unassembled WGS sequence"/>
</dbReference>
<dbReference type="EMBL" id="JABZGW010000237">
    <property type="protein sequence ID" value="MBF4808128.1"/>
    <property type="molecule type" value="Genomic_DNA"/>
</dbReference>
<evidence type="ECO:0000313" key="2">
    <source>
        <dbReference type="EMBL" id="MBF4808128.1"/>
    </source>
</evidence>
<proteinExistence type="predicted"/>
<gene>
    <name evidence="2" type="ORF">HXK26_05480</name>
</gene>
<sequence length="68" mass="7504">MYPKEDGKNGANRRTKHHDGHDRPNVLGHKGNCTFSNMSATQNEVNQAGIMIFLRKVLLAKKDGKGGN</sequence>
<organism evidence="2 3">
    <name type="scientific">Lancefieldella rimae</name>
    <dbReference type="NCBI Taxonomy" id="1383"/>
    <lineage>
        <taxon>Bacteria</taxon>
        <taxon>Bacillati</taxon>
        <taxon>Actinomycetota</taxon>
        <taxon>Coriobacteriia</taxon>
        <taxon>Coriobacteriales</taxon>
        <taxon>Atopobiaceae</taxon>
        <taxon>Lancefieldella</taxon>
    </lineage>
</organism>
<accession>A0A930YNK7</accession>
<dbReference type="AlphaFoldDB" id="A0A930YNK7"/>